<reference evidence="2" key="1">
    <citation type="journal article" date="2015" name="Nature">
        <title>Complex archaea that bridge the gap between prokaryotes and eukaryotes.</title>
        <authorList>
            <person name="Spang A."/>
            <person name="Saw J.H."/>
            <person name="Jorgensen S.L."/>
            <person name="Zaremba-Niedzwiedzka K."/>
            <person name="Martijn J."/>
            <person name="Lind A.E."/>
            <person name="van Eijk R."/>
            <person name="Schleper C."/>
            <person name="Guy L."/>
            <person name="Ettema T.J."/>
        </authorList>
    </citation>
    <scope>NUCLEOTIDE SEQUENCE</scope>
</reference>
<feature type="domain" description="Transglycosylase SLT" evidence="1">
    <location>
        <begin position="98"/>
        <end position="194"/>
    </location>
</feature>
<dbReference type="Gene3D" id="1.10.530.10">
    <property type="match status" value="1"/>
</dbReference>
<evidence type="ECO:0000259" key="1">
    <source>
        <dbReference type="Pfam" id="PF01464"/>
    </source>
</evidence>
<protein>
    <recommendedName>
        <fullName evidence="1">Transglycosylase SLT domain-containing protein</fullName>
    </recommendedName>
</protein>
<comment type="caution">
    <text evidence="2">The sequence shown here is derived from an EMBL/GenBank/DDBJ whole genome shotgun (WGS) entry which is preliminary data.</text>
</comment>
<evidence type="ECO:0000313" key="2">
    <source>
        <dbReference type="EMBL" id="KKL92689.1"/>
    </source>
</evidence>
<dbReference type="Pfam" id="PF01464">
    <property type="entry name" value="SLT"/>
    <property type="match status" value="1"/>
</dbReference>
<accession>A0A0F9G1V1</accession>
<dbReference type="EMBL" id="LAZR01019397">
    <property type="protein sequence ID" value="KKL92689.1"/>
    <property type="molecule type" value="Genomic_DNA"/>
</dbReference>
<dbReference type="InterPro" id="IPR008258">
    <property type="entry name" value="Transglycosylase_SLT_dom_1"/>
</dbReference>
<sequence length="231" mass="25694">MRRYAFLIAVFAVVLMGGKPSKTVHAAYYPIIAVAKVKAEPISVQLPIIAVAKQPAIEYRAVPEEIYFPDKWTDPWQTKERVTFSWKPIIDDILAGGEYPNVDYMLILGMIAQESGGYLDAQCNDFDTERGTCAVGLMAVSPAQCGFTEEQLKDPVRNVNCGIRIINTVYNQAIEHGFEPGREATRAALAAYNCSWPSVLANRCFSFGGFAYADIIGNYWFPLLEKYATIN</sequence>
<dbReference type="InterPro" id="IPR023346">
    <property type="entry name" value="Lysozyme-like_dom_sf"/>
</dbReference>
<organism evidence="2">
    <name type="scientific">marine sediment metagenome</name>
    <dbReference type="NCBI Taxonomy" id="412755"/>
    <lineage>
        <taxon>unclassified sequences</taxon>
        <taxon>metagenomes</taxon>
        <taxon>ecological metagenomes</taxon>
    </lineage>
</organism>
<dbReference type="SUPFAM" id="SSF53955">
    <property type="entry name" value="Lysozyme-like"/>
    <property type="match status" value="1"/>
</dbReference>
<dbReference type="AlphaFoldDB" id="A0A0F9G1V1"/>
<gene>
    <name evidence="2" type="ORF">LCGC14_1882150</name>
</gene>
<proteinExistence type="predicted"/>
<name>A0A0F9G1V1_9ZZZZ</name>